<name>A0AAW0MC54_QUESU</name>
<feature type="domain" description="RDR1/2-like RRM" evidence="1">
    <location>
        <begin position="9"/>
        <end position="70"/>
    </location>
</feature>
<reference evidence="2" key="1">
    <citation type="submission" date="2017-12" db="EMBL/GenBank/DDBJ databases">
        <authorList>
            <person name="Barbosa P."/>
            <person name="Usie A."/>
            <person name="Ramos A.M."/>
        </authorList>
    </citation>
    <scope>NUCLEOTIDE SEQUENCE</scope>
    <source>
        <strain evidence="2">HL8</strain>
        <tissue evidence="2">Leaves</tissue>
    </source>
</reference>
<dbReference type="AlphaFoldDB" id="A0AAW0MC54"/>
<comment type="caution">
    <text evidence="2">The sequence shown here is derived from an EMBL/GenBank/DDBJ whole genome shotgun (WGS) entry which is preliminary data.</text>
</comment>
<accession>A0AAW0MC54</accession>
<dbReference type="InterPro" id="IPR012677">
    <property type="entry name" value="Nucleotide-bd_a/b_plait_sf"/>
</dbReference>
<dbReference type="GO" id="GO:0003968">
    <property type="term" value="F:RNA-directed RNA polymerase activity"/>
    <property type="evidence" value="ECO:0007669"/>
    <property type="project" value="UniProtKB-KW"/>
</dbReference>
<keyword evidence="2" id="KW-0808">Transferase</keyword>
<reference evidence="2" key="3">
    <citation type="submission" date="2023-07" db="EMBL/GenBank/DDBJ databases">
        <title>An improved reference 1 genome and first organelle genomes of Quercus suber.</title>
        <authorList>
            <consortium name="Genosuber Consortium"/>
            <person name="Usie A."/>
            <person name="Serra O."/>
            <person name="Barros P."/>
        </authorList>
    </citation>
    <scope>NUCLEOTIDE SEQUENCE</scope>
    <source>
        <strain evidence="2">HL8</strain>
        <tissue evidence="2">Leaves</tissue>
    </source>
</reference>
<dbReference type="CDD" id="cd00590">
    <property type="entry name" value="RRM_SF"/>
    <property type="match status" value="1"/>
</dbReference>
<organism evidence="2">
    <name type="scientific">Quercus suber</name>
    <name type="common">Cork oak</name>
    <dbReference type="NCBI Taxonomy" id="58331"/>
    <lineage>
        <taxon>Eukaryota</taxon>
        <taxon>Viridiplantae</taxon>
        <taxon>Streptophyta</taxon>
        <taxon>Embryophyta</taxon>
        <taxon>Tracheophyta</taxon>
        <taxon>Spermatophyta</taxon>
        <taxon>Magnoliopsida</taxon>
        <taxon>eudicotyledons</taxon>
        <taxon>Gunneridae</taxon>
        <taxon>Pentapetalae</taxon>
        <taxon>rosids</taxon>
        <taxon>fabids</taxon>
        <taxon>Fagales</taxon>
        <taxon>Fagaceae</taxon>
        <taxon>Quercus</taxon>
    </lineage>
</organism>
<evidence type="ECO:0000313" key="2">
    <source>
        <dbReference type="EMBL" id="KAK7861468.1"/>
    </source>
</evidence>
<gene>
    <name evidence="2" type="primary">RDR2_4</name>
    <name evidence="2" type="ORF">CFP56_011333</name>
</gene>
<dbReference type="SUPFAM" id="SSF54928">
    <property type="entry name" value="RNA-binding domain, RBD"/>
    <property type="match status" value="1"/>
</dbReference>
<reference evidence="2" key="2">
    <citation type="journal article" date="2018" name="Sci. Data">
        <title>The draft genome sequence of cork oak.</title>
        <authorList>
            <person name="Ramos A.M."/>
            <person name="Usie A."/>
            <person name="Barbosa P."/>
            <person name="Barros P.M."/>
            <person name="Capote T."/>
            <person name="Chaves I."/>
            <person name="Simoes F."/>
            <person name="Abreu I."/>
            <person name="Carrasquinho I."/>
            <person name="Faro C."/>
            <person name="Guimaraes J.B."/>
            <person name="Mendonca D."/>
            <person name="Nobrega F."/>
            <person name="Rodrigues L."/>
            <person name="Saibo N.J.M."/>
            <person name="Varela M.C."/>
            <person name="Egas C."/>
            <person name="Matos J."/>
            <person name="Miguel C.M."/>
            <person name="Oliveira M.M."/>
            <person name="Ricardo C.P."/>
            <person name="Goncalves S."/>
        </authorList>
    </citation>
    <scope>NUCLEOTIDE SEQUENCE [LARGE SCALE GENOMIC DNA]</scope>
    <source>
        <strain evidence="2">HL8</strain>
    </source>
</reference>
<dbReference type="EMBL" id="PKMF04000002">
    <property type="protein sequence ID" value="KAK7861468.1"/>
    <property type="molecule type" value="Genomic_DNA"/>
</dbReference>
<sequence length="122" mass="13818">MSVASEKPTVAVSNLPQTITVLDLRHFLESQLGNDSIFALEISTERKQWKPRSFGRIQFTTLEAKLKAMAMPLTFESHSLRDNLRRHRRTPRGTQAPDSITVFCTFFRSRVLHECVGVLGGC</sequence>
<dbReference type="Gene3D" id="3.30.70.330">
    <property type="match status" value="1"/>
</dbReference>
<protein>
    <submittedName>
        <fullName evidence="2">Rna-dependent rna polymerase 2</fullName>
    </submittedName>
</protein>
<dbReference type="Pfam" id="PF26250">
    <property type="entry name" value="RRM_RdRP1_2"/>
    <property type="match status" value="1"/>
</dbReference>
<dbReference type="InterPro" id="IPR058763">
    <property type="entry name" value="RRM_RDR1/2-like"/>
</dbReference>
<evidence type="ECO:0000259" key="1">
    <source>
        <dbReference type="Pfam" id="PF26250"/>
    </source>
</evidence>
<keyword evidence="2" id="KW-0696">RNA-directed RNA polymerase</keyword>
<dbReference type="GO" id="GO:0003676">
    <property type="term" value="F:nucleic acid binding"/>
    <property type="evidence" value="ECO:0007669"/>
    <property type="project" value="InterPro"/>
</dbReference>
<dbReference type="InterPro" id="IPR035979">
    <property type="entry name" value="RBD_domain_sf"/>
</dbReference>
<keyword evidence="2" id="KW-0548">Nucleotidyltransferase</keyword>
<proteinExistence type="predicted"/>